<dbReference type="InterPro" id="IPR000477">
    <property type="entry name" value="RT_dom"/>
</dbReference>
<comment type="subcellular location">
    <subcellularLocation>
        <location evidence="1">Mitochondrion</location>
    </subcellularLocation>
</comment>
<dbReference type="PANTHER" id="PTHR33481">
    <property type="entry name" value="REVERSE TRANSCRIPTASE"/>
    <property type="match status" value="1"/>
</dbReference>
<dbReference type="SUPFAM" id="SSF56672">
    <property type="entry name" value="DNA/RNA polymerases"/>
    <property type="match status" value="1"/>
</dbReference>
<dbReference type="PROSITE" id="PS50879">
    <property type="entry name" value="RNASE_H_1"/>
    <property type="match status" value="1"/>
</dbReference>
<evidence type="ECO:0000259" key="4">
    <source>
        <dbReference type="PROSITE" id="PS50878"/>
    </source>
</evidence>
<dbReference type="InterPro" id="IPR002156">
    <property type="entry name" value="RNaseH_domain"/>
</dbReference>
<dbReference type="EMBL" id="JADCTT010000015">
    <property type="protein sequence ID" value="KAF9744079.1"/>
    <property type="molecule type" value="Genomic_DNA"/>
</dbReference>
<dbReference type="Gene3D" id="3.30.420.10">
    <property type="entry name" value="Ribonuclease H-like superfamily/Ribonuclease H"/>
    <property type="match status" value="1"/>
</dbReference>
<gene>
    <name evidence="6" type="ORF">IM811_005659</name>
</gene>
<feature type="region of interest" description="Disordered" evidence="3">
    <location>
        <begin position="728"/>
        <end position="751"/>
    </location>
</feature>
<sequence length="751" mass="84653">MLFREAFFPIPPEADLSDIEHAVYSDQINTPPITEQEVEEAIRETAPFKAPGPDGIINKVLKEAAPRIRTHLTRIFNQSIRLGYCPQHFRESTTVVLRKPGKDNYTVPKAYRPIALLNTTGKIMDSIIAKRLNFLAEIFKLLPETHMGGRKLRSTENAIHHILDKVYEAWNTGRGKVASLLLLDVSGAFDNVSHKRLLHNLRKRRVDEKIVRWIASSLQERYTTIAIDGYKSEPYRLTTGIPQGSNYSPILYLFYNADLIDSCNDVEDITTTGFMDDVAILASGDTTEDTCNKLGKALGKAMKWSTRHASIFAPEKFQLIHFTRARKRFNTHHALCTPSANVQAKPTCKYLGLIMDTGLRWKQHIDEIQRKATKTISALSSLGGSTWGLKFKDLRKAYRSVVIPQIMYACSAWSNSNWRTCGAPYTKHTLAKLESLQARAARVLSGAFRATSGPALDVETHLLPIKHQIWKHNLEALTRLGPAKSKPMKARQKFSPRDAIQRVLDGRQGPSLKEQESIPPYVTPPWWQGPKIYIEETADRAIARHHEEQNALTLYTDGSGINGHLGAAAVCVTNGDVRMSYMGDESVSTVYAAELQGVALALQIALEATGEQQERNKVCIYTDNQAAIRSVAKPKGKSGAYLLHKTTRLIDDLHQRHVRVEIRWIPSHQGIRGNEAADKAAKEATGWRDNNQAGPRAEFPLEIYPLRTTMRAWISRTALENWQEGWEKETRGRTTFRHTKKPTRKVLQLHD</sequence>
<feature type="domain" description="RNase H type-1" evidence="5">
    <location>
        <begin position="548"/>
        <end position="686"/>
    </location>
</feature>
<keyword evidence="2" id="KW-0496">Mitochondrion</keyword>
<proteinExistence type="predicted"/>
<dbReference type="InterPro" id="IPR036397">
    <property type="entry name" value="RNaseH_sf"/>
</dbReference>
<feature type="domain" description="Reverse transcriptase" evidence="4">
    <location>
        <begin position="78"/>
        <end position="355"/>
    </location>
</feature>
<dbReference type="Proteomes" id="UP000616885">
    <property type="component" value="Unassembled WGS sequence"/>
</dbReference>
<dbReference type="CDD" id="cd01650">
    <property type="entry name" value="RT_nLTR_like"/>
    <property type="match status" value="1"/>
</dbReference>
<dbReference type="GO" id="GO:0005739">
    <property type="term" value="C:mitochondrion"/>
    <property type="evidence" value="ECO:0007669"/>
    <property type="project" value="UniProtKB-SubCell"/>
</dbReference>
<evidence type="ECO:0000256" key="2">
    <source>
        <dbReference type="ARBA" id="ARBA00023128"/>
    </source>
</evidence>
<dbReference type="InterPro" id="IPR043502">
    <property type="entry name" value="DNA/RNA_pol_sf"/>
</dbReference>
<reference evidence="6" key="1">
    <citation type="submission" date="2020-10" db="EMBL/GenBank/DDBJ databases">
        <title>High-Quality Genome Resource of Clonostachys rosea strain S41 by Oxford Nanopore Long-Read Sequencing.</title>
        <authorList>
            <person name="Wang H."/>
        </authorList>
    </citation>
    <scope>NUCLEOTIDE SEQUENCE</scope>
    <source>
        <strain evidence="6">S41</strain>
    </source>
</reference>
<evidence type="ECO:0000313" key="7">
    <source>
        <dbReference type="Proteomes" id="UP000616885"/>
    </source>
</evidence>
<organism evidence="6 7">
    <name type="scientific">Bionectria ochroleuca</name>
    <name type="common">Gliocladium roseum</name>
    <dbReference type="NCBI Taxonomy" id="29856"/>
    <lineage>
        <taxon>Eukaryota</taxon>
        <taxon>Fungi</taxon>
        <taxon>Dikarya</taxon>
        <taxon>Ascomycota</taxon>
        <taxon>Pezizomycotina</taxon>
        <taxon>Sordariomycetes</taxon>
        <taxon>Hypocreomycetidae</taxon>
        <taxon>Hypocreales</taxon>
        <taxon>Bionectriaceae</taxon>
        <taxon>Clonostachys</taxon>
    </lineage>
</organism>
<protein>
    <recommendedName>
        <fullName evidence="8">RNase H type-1 domain-containing protein</fullName>
    </recommendedName>
</protein>
<dbReference type="GO" id="GO:0004523">
    <property type="term" value="F:RNA-DNA hybrid ribonuclease activity"/>
    <property type="evidence" value="ECO:0007669"/>
    <property type="project" value="InterPro"/>
</dbReference>
<dbReference type="Pfam" id="PF00078">
    <property type="entry name" value="RVT_1"/>
    <property type="match status" value="1"/>
</dbReference>
<dbReference type="InterPro" id="IPR012337">
    <property type="entry name" value="RNaseH-like_sf"/>
</dbReference>
<dbReference type="PANTHER" id="PTHR33481:SF1">
    <property type="entry name" value="ENDONUCLEASE_EXONUCLEASE_PHOSPHATASE DOMAIN-CONTAINING PROTEIN-RELATED"/>
    <property type="match status" value="1"/>
</dbReference>
<name>A0A8H7K6F8_BIOOC</name>
<accession>A0A8H7K6F8</accession>
<dbReference type="Pfam" id="PF00075">
    <property type="entry name" value="RNase_H"/>
    <property type="match status" value="1"/>
</dbReference>
<comment type="caution">
    <text evidence="6">The sequence shown here is derived from an EMBL/GenBank/DDBJ whole genome shotgun (WGS) entry which is preliminary data.</text>
</comment>
<dbReference type="SUPFAM" id="SSF53098">
    <property type="entry name" value="Ribonuclease H-like"/>
    <property type="match status" value="1"/>
</dbReference>
<evidence type="ECO:0000256" key="1">
    <source>
        <dbReference type="ARBA" id="ARBA00004173"/>
    </source>
</evidence>
<evidence type="ECO:0000259" key="5">
    <source>
        <dbReference type="PROSITE" id="PS50879"/>
    </source>
</evidence>
<dbReference type="CDD" id="cd09276">
    <property type="entry name" value="Rnase_HI_RT_non_LTR"/>
    <property type="match status" value="1"/>
</dbReference>
<evidence type="ECO:0000313" key="6">
    <source>
        <dbReference type="EMBL" id="KAF9744079.1"/>
    </source>
</evidence>
<dbReference type="PROSITE" id="PS50878">
    <property type="entry name" value="RT_POL"/>
    <property type="match status" value="1"/>
</dbReference>
<feature type="compositionally biased region" description="Basic residues" evidence="3">
    <location>
        <begin position="734"/>
        <end position="744"/>
    </location>
</feature>
<evidence type="ECO:0000256" key="3">
    <source>
        <dbReference type="SAM" id="MobiDB-lite"/>
    </source>
</evidence>
<evidence type="ECO:0008006" key="8">
    <source>
        <dbReference type="Google" id="ProtNLM"/>
    </source>
</evidence>
<dbReference type="GO" id="GO:0003676">
    <property type="term" value="F:nucleic acid binding"/>
    <property type="evidence" value="ECO:0007669"/>
    <property type="project" value="InterPro"/>
</dbReference>
<dbReference type="AlphaFoldDB" id="A0A8H7K6F8"/>